<dbReference type="InterPro" id="IPR005794">
    <property type="entry name" value="Fmt"/>
</dbReference>
<dbReference type="InterPro" id="IPR041711">
    <property type="entry name" value="Met-tRNA-FMT_N"/>
</dbReference>
<dbReference type="Pfam" id="PF00551">
    <property type="entry name" value="Formyl_trans_N"/>
    <property type="match status" value="1"/>
</dbReference>
<feature type="binding site" evidence="8">
    <location>
        <begin position="113"/>
        <end position="116"/>
    </location>
    <ligand>
        <name>(6S)-5,6,7,8-tetrahydrofolate</name>
        <dbReference type="ChEBI" id="CHEBI:57453"/>
    </ligand>
</feature>
<dbReference type="InterPro" id="IPR044135">
    <property type="entry name" value="Met-tRNA-FMT_C"/>
</dbReference>
<dbReference type="InterPro" id="IPR002376">
    <property type="entry name" value="Formyl_transf_N"/>
</dbReference>
<evidence type="ECO:0000256" key="8">
    <source>
        <dbReference type="HAMAP-Rule" id="MF_00182"/>
    </source>
</evidence>
<keyword evidence="5 8" id="KW-0808">Transferase</keyword>
<evidence type="ECO:0000256" key="1">
    <source>
        <dbReference type="ARBA" id="ARBA00002606"/>
    </source>
</evidence>
<evidence type="ECO:0000313" key="11">
    <source>
        <dbReference type="EMBL" id="TMP26629.1"/>
    </source>
</evidence>
<evidence type="ECO:0000313" key="12">
    <source>
        <dbReference type="Proteomes" id="UP000310249"/>
    </source>
</evidence>
<dbReference type="CDD" id="cd08704">
    <property type="entry name" value="Met_tRNA_FMT_C"/>
    <property type="match status" value="1"/>
</dbReference>
<evidence type="ECO:0000256" key="7">
    <source>
        <dbReference type="ARBA" id="ARBA00048558"/>
    </source>
</evidence>
<comment type="function">
    <text evidence="1 8">Attaches a formyl group to the free amino group of methionyl-tRNA(fMet). The formyl group appears to play a dual role in the initiator identity of N-formylmethionyl-tRNA by promoting its recognition by IF2 and preventing the misappropriation of this tRNA by the elongation apparatus.</text>
</comment>
<evidence type="ECO:0000259" key="10">
    <source>
        <dbReference type="Pfam" id="PF02911"/>
    </source>
</evidence>
<evidence type="ECO:0000256" key="2">
    <source>
        <dbReference type="ARBA" id="ARBA00010699"/>
    </source>
</evidence>
<reference evidence="11 12" key="1">
    <citation type="submission" date="2018-01" db="EMBL/GenBank/DDBJ databases">
        <authorList>
            <person name="Paulsen S."/>
            <person name="Gram L.K."/>
        </authorList>
    </citation>
    <scope>NUCLEOTIDE SEQUENCE [LARGE SCALE GENOMIC DNA]</scope>
    <source>
        <strain evidence="11 12">S2676</strain>
    </source>
</reference>
<keyword evidence="6 8" id="KW-0648">Protein biosynthesis</keyword>
<dbReference type="Proteomes" id="UP000310249">
    <property type="component" value="Unassembled WGS sequence"/>
</dbReference>
<dbReference type="OrthoDB" id="9802815at2"/>
<feature type="domain" description="Formyl transferase C-terminal" evidence="10">
    <location>
        <begin position="207"/>
        <end position="302"/>
    </location>
</feature>
<dbReference type="InterPro" id="IPR005793">
    <property type="entry name" value="Formyl_trans_C"/>
</dbReference>
<dbReference type="SUPFAM" id="SSF50486">
    <property type="entry name" value="FMT C-terminal domain-like"/>
    <property type="match status" value="1"/>
</dbReference>
<dbReference type="InterPro" id="IPR036477">
    <property type="entry name" value="Formyl_transf_N_sf"/>
</dbReference>
<dbReference type="NCBIfam" id="TIGR00460">
    <property type="entry name" value="fmt"/>
    <property type="match status" value="1"/>
</dbReference>
<sequence>MSKSLRIVFAGTPDFAAKHLAALIASHHDVVAVYSQPDRPAGRGKKLKASEVKTLALEHNLPVYQPQSLKSDDAQAELAALNADVMVVVAYGLLLPKAILDTPRLGCLNVHGSILPRWRGAAPIQRAIWAGDKETGVTIMQMDEGLDTGDMLHIATCSIDANETSASLYNKLAELGPDALVETLNKLAEDKLSAEPQDDAQANYAKKLSKEEANIDWAMDATQIERNIRAFNPWPVCYTQMQGQTVKIWQASVVAQQGTPGQVLSADKTGITIACGEQALTITQLQPQGKKPMSAQDFLNGRSDWVTPGSQVGA</sequence>
<dbReference type="AlphaFoldDB" id="A0A5S3WJ29"/>
<proteinExistence type="inferred from homology"/>
<organism evidence="11 12">
    <name type="scientific">Pseudoalteromonas rubra</name>
    <dbReference type="NCBI Taxonomy" id="43658"/>
    <lineage>
        <taxon>Bacteria</taxon>
        <taxon>Pseudomonadati</taxon>
        <taxon>Pseudomonadota</taxon>
        <taxon>Gammaproteobacteria</taxon>
        <taxon>Alteromonadales</taxon>
        <taxon>Pseudoalteromonadaceae</taxon>
        <taxon>Pseudoalteromonas</taxon>
    </lineage>
</organism>
<dbReference type="InterPro" id="IPR001555">
    <property type="entry name" value="GART_AS"/>
</dbReference>
<dbReference type="GO" id="GO:0004479">
    <property type="term" value="F:methionyl-tRNA formyltransferase activity"/>
    <property type="evidence" value="ECO:0007669"/>
    <property type="project" value="UniProtKB-UniRule"/>
</dbReference>
<dbReference type="PANTHER" id="PTHR11138:SF5">
    <property type="entry name" value="METHIONYL-TRNA FORMYLTRANSFERASE, MITOCHONDRIAL"/>
    <property type="match status" value="1"/>
</dbReference>
<dbReference type="EMBL" id="PNCI01000043">
    <property type="protein sequence ID" value="TMP26629.1"/>
    <property type="molecule type" value="Genomic_DNA"/>
</dbReference>
<dbReference type="Gene3D" id="3.40.50.170">
    <property type="entry name" value="Formyl transferase, N-terminal domain"/>
    <property type="match status" value="1"/>
</dbReference>
<dbReference type="PANTHER" id="PTHR11138">
    <property type="entry name" value="METHIONYL-TRNA FORMYLTRANSFERASE"/>
    <property type="match status" value="1"/>
</dbReference>
<dbReference type="Pfam" id="PF02911">
    <property type="entry name" value="Formyl_trans_C"/>
    <property type="match status" value="1"/>
</dbReference>
<dbReference type="FunFam" id="3.40.50.12230:FF:000001">
    <property type="entry name" value="Methionyl-tRNA formyltransferase"/>
    <property type="match status" value="1"/>
</dbReference>
<dbReference type="EC" id="2.1.2.9" evidence="3 8"/>
<evidence type="ECO:0000256" key="4">
    <source>
        <dbReference type="ARBA" id="ARBA00016014"/>
    </source>
</evidence>
<dbReference type="RefSeq" id="WP_138550123.1">
    <property type="nucleotide sequence ID" value="NZ_PNCH01000009.1"/>
</dbReference>
<dbReference type="InterPro" id="IPR011034">
    <property type="entry name" value="Formyl_transferase-like_C_sf"/>
</dbReference>
<evidence type="ECO:0000256" key="6">
    <source>
        <dbReference type="ARBA" id="ARBA00022917"/>
    </source>
</evidence>
<dbReference type="PROSITE" id="PS00373">
    <property type="entry name" value="GART"/>
    <property type="match status" value="1"/>
</dbReference>
<comment type="caution">
    <text evidence="11">The sequence shown here is derived from an EMBL/GenBank/DDBJ whole genome shotgun (WGS) entry which is preliminary data.</text>
</comment>
<evidence type="ECO:0000256" key="5">
    <source>
        <dbReference type="ARBA" id="ARBA00022679"/>
    </source>
</evidence>
<name>A0A5S3WJ29_9GAMM</name>
<dbReference type="Gene3D" id="3.10.25.10">
    <property type="entry name" value="Formyl transferase, C-terminal domain"/>
    <property type="match status" value="1"/>
</dbReference>
<dbReference type="GO" id="GO:0005829">
    <property type="term" value="C:cytosol"/>
    <property type="evidence" value="ECO:0007669"/>
    <property type="project" value="TreeGrafter"/>
</dbReference>
<comment type="catalytic activity">
    <reaction evidence="7 8">
        <text>L-methionyl-tRNA(fMet) + (6R)-10-formyltetrahydrofolate = N-formyl-L-methionyl-tRNA(fMet) + (6S)-5,6,7,8-tetrahydrofolate + H(+)</text>
        <dbReference type="Rhea" id="RHEA:24380"/>
        <dbReference type="Rhea" id="RHEA-COMP:9952"/>
        <dbReference type="Rhea" id="RHEA-COMP:9953"/>
        <dbReference type="ChEBI" id="CHEBI:15378"/>
        <dbReference type="ChEBI" id="CHEBI:57453"/>
        <dbReference type="ChEBI" id="CHEBI:78530"/>
        <dbReference type="ChEBI" id="CHEBI:78844"/>
        <dbReference type="ChEBI" id="CHEBI:195366"/>
        <dbReference type="EC" id="2.1.2.9"/>
    </reaction>
</comment>
<dbReference type="HAMAP" id="MF_00182">
    <property type="entry name" value="Formyl_trans"/>
    <property type="match status" value="1"/>
</dbReference>
<dbReference type="SUPFAM" id="SSF53328">
    <property type="entry name" value="Formyltransferase"/>
    <property type="match status" value="1"/>
</dbReference>
<evidence type="ECO:0000259" key="9">
    <source>
        <dbReference type="Pfam" id="PF00551"/>
    </source>
</evidence>
<gene>
    <name evidence="8" type="primary">fmt</name>
    <name evidence="11" type="ORF">CWB99_18385</name>
</gene>
<dbReference type="FunFam" id="3.40.50.170:FF:000003">
    <property type="entry name" value="Methionyl-tRNA formyltransferase"/>
    <property type="match status" value="1"/>
</dbReference>
<reference evidence="12" key="2">
    <citation type="submission" date="2019-06" db="EMBL/GenBank/DDBJ databases">
        <title>Co-occurence of chitin degradation, pigmentation and bioactivity in marine Pseudoalteromonas.</title>
        <authorList>
            <person name="Sonnenschein E.C."/>
            <person name="Bech P.K."/>
        </authorList>
    </citation>
    <scope>NUCLEOTIDE SEQUENCE [LARGE SCALE GENOMIC DNA]</scope>
    <source>
        <strain evidence="12">S2676</strain>
    </source>
</reference>
<protein>
    <recommendedName>
        <fullName evidence="4 8">Methionyl-tRNA formyltransferase</fullName>
        <ecNumber evidence="3 8">2.1.2.9</ecNumber>
    </recommendedName>
</protein>
<accession>A0A5S3WJ29</accession>
<dbReference type="InterPro" id="IPR037022">
    <property type="entry name" value="Formyl_trans_C_sf"/>
</dbReference>
<feature type="domain" description="Formyl transferase N-terminal" evidence="9">
    <location>
        <begin position="6"/>
        <end position="184"/>
    </location>
</feature>
<evidence type="ECO:0000256" key="3">
    <source>
        <dbReference type="ARBA" id="ARBA00012261"/>
    </source>
</evidence>
<comment type="similarity">
    <text evidence="2 8">Belongs to the Fmt family.</text>
</comment>
<dbReference type="CDD" id="cd08646">
    <property type="entry name" value="FMT_core_Met-tRNA-FMT_N"/>
    <property type="match status" value="1"/>
</dbReference>